<dbReference type="PANTHER" id="PTHR46211:SF13">
    <property type="entry name" value="GLYCEROPHOSPHODIESTER PHOSPHODIESTERASE 1-RELATED"/>
    <property type="match status" value="1"/>
</dbReference>
<evidence type="ECO:0000313" key="3">
    <source>
        <dbReference type="Proteomes" id="UP000186004"/>
    </source>
</evidence>
<reference evidence="2 3" key="1">
    <citation type="submission" date="2017-01" db="EMBL/GenBank/DDBJ databases">
        <authorList>
            <person name="Mah S.A."/>
            <person name="Swanson W.J."/>
            <person name="Moy G.W."/>
            <person name="Vacquier V.D."/>
        </authorList>
    </citation>
    <scope>NUCLEOTIDE SEQUENCE [LARGE SCALE GENOMIC DNA]</scope>
    <source>
        <strain evidence="2 3">DSM 45758</strain>
    </source>
</reference>
<proteinExistence type="predicted"/>
<evidence type="ECO:0000313" key="2">
    <source>
        <dbReference type="EMBL" id="SIQ53465.1"/>
    </source>
</evidence>
<keyword evidence="3" id="KW-1185">Reference proteome</keyword>
<dbReference type="Pfam" id="PF03009">
    <property type="entry name" value="GDPD"/>
    <property type="match status" value="1"/>
</dbReference>
<protein>
    <submittedName>
        <fullName evidence="2">Glycerophosphoryl diester phosphodiesterase</fullName>
    </submittedName>
</protein>
<evidence type="ECO:0000259" key="1">
    <source>
        <dbReference type="PROSITE" id="PS51704"/>
    </source>
</evidence>
<dbReference type="RefSeq" id="WP_076468349.1">
    <property type="nucleotide sequence ID" value="NZ_FTNF01000003.1"/>
</dbReference>
<dbReference type="SUPFAM" id="SSF51695">
    <property type="entry name" value="PLC-like phosphodiesterases"/>
    <property type="match status" value="1"/>
</dbReference>
<dbReference type="EMBL" id="FTNF01000003">
    <property type="protein sequence ID" value="SIQ53465.1"/>
    <property type="molecule type" value="Genomic_DNA"/>
</dbReference>
<dbReference type="InterPro" id="IPR030395">
    <property type="entry name" value="GP_PDE_dom"/>
</dbReference>
<name>A0A1N6TJF3_9ACTN</name>
<dbReference type="OrthoDB" id="9758957at2"/>
<dbReference type="GO" id="GO:0006629">
    <property type="term" value="P:lipid metabolic process"/>
    <property type="evidence" value="ECO:0007669"/>
    <property type="project" value="InterPro"/>
</dbReference>
<dbReference type="PANTHER" id="PTHR46211">
    <property type="entry name" value="GLYCEROPHOSPHORYL DIESTER PHOSPHODIESTERASE"/>
    <property type="match status" value="1"/>
</dbReference>
<dbReference type="Proteomes" id="UP000186004">
    <property type="component" value="Unassembled WGS sequence"/>
</dbReference>
<gene>
    <name evidence="2" type="ORF">SAMN05444858_1035</name>
</gene>
<accession>A0A1N6TJF3</accession>
<dbReference type="Gene3D" id="3.20.20.190">
    <property type="entry name" value="Phosphatidylinositol (PI) phosphodiesterase"/>
    <property type="match status" value="1"/>
</dbReference>
<dbReference type="InterPro" id="IPR017946">
    <property type="entry name" value="PLC-like_Pdiesterase_TIM-brl"/>
</dbReference>
<dbReference type="PROSITE" id="PS51704">
    <property type="entry name" value="GP_PDE"/>
    <property type="match status" value="1"/>
</dbReference>
<organism evidence="2 3">
    <name type="scientific">Micromonospora avicenniae</name>
    <dbReference type="NCBI Taxonomy" id="1198245"/>
    <lineage>
        <taxon>Bacteria</taxon>
        <taxon>Bacillati</taxon>
        <taxon>Actinomycetota</taxon>
        <taxon>Actinomycetes</taxon>
        <taxon>Micromonosporales</taxon>
        <taxon>Micromonosporaceae</taxon>
        <taxon>Micromonospora</taxon>
    </lineage>
</organism>
<dbReference type="GO" id="GO:0008081">
    <property type="term" value="F:phosphoric diester hydrolase activity"/>
    <property type="evidence" value="ECO:0007669"/>
    <property type="project" value="InterPro"/>
</dbReference>
<sequence length="264" mass="29080">MGDQPLVFAHRGASYDLPEHTLAAYLRALAEGADGLECDVRLTRDGHLVCVHDRRLDRTSNGHGLVSARTLAQLEELDFGSWHPGCVPGEGDEPPDDSHTRLLTLERLLDAVLAAGRPVRLLIETKHPSRYGRDVERRLVALLRRYGLTEPKPDDPVQVTVMSFAPLAVRRIRDLAPALPTVLLLEVLPRWMRLGRLPFGTRVAGPGIALVRARPQLLPALRAAGNQVYVWTVNEPEDLDLVLTAGVDGIITDRPAQTLARLGR</sequence>
<feature type="domain" description="GP-PDE" evidence="1">
    <location>
        <begin position="5"/>
        <end position="262"/>
    </location>
</feature>
<dbReference type="STRING" id="1198245.SAMN05444858_1035"/>
<dbReference type="AlphaFoldDB" id="A0A1N6TJF3"/>